<feature type="compositionally biased region" description="Polar residues" evidence="1">
    <location>
        <begin position="292"/>
        <end position="308"/>
    </location>
</feature>
<gene>
    <name evidence="2" type="ORF">Tco_0654741</name>
</gene>
<evidence type="ECO:0000256" key="1">
    <source>
        <dbReference type="SAM" id="MobiDB-lite"/>
    </source>
</evidence>
<feature type="region of interest" description="Disordered" evidence="1">
    <location>
        <begin position="1"/>
        <end position="55"/>
    </location>
</feature>
<organism evidence="2 3">
    <name type="scientific">Tanacetum coccineum</name>
    <dbReference type="NCBI Taxonomy" id="301880"/>
    <lineage>
        <taxon>Eukaryota</taxon>
        <taxon>Viridiplantae</taxon>
        <taxon>Streptophyta</taxon>
        <taxon>Embryophyta</taxon>
        <taxon>Tracheophyta</taxon>
        <taxon>Spermatophyta</taxon>
        <taxon>Magnoliopsida</taxon>
        <taxon>eudicotyledons</taxon>
        <taxon>Gunneridae</taxon>
        <taxon>Pentapetalae</taxon>
        <taxon>asterids</taxon>
        <taxon>campanulids</taxon>
        <taxon>Asterales</taxon>
        <taxon>Asteraceae</taxon>
        <taxon>Asteroideae</taxon>
        <taxon>Anthemideae</taxon>
        <taxon>Anthemidinae</taxon>
        <taxon>Tanacetum</taxon>
    </lineage>
</organism>
<protein>
    <submittedName>
        <fullName evidence="2">Uncharacterized protein</fullName>
    </submittedName>
</protein>
<feature type="region of interest" description="Disordered" evidence="1">
    <location>
        <begin position="112"/>
        <end position="140"/>
    </location>
</feature>
<proteinExistence type="predicted"/>
<dbReference type="Proteomes" id="UP001151760">
    <property type="component" value="Unassembled WGS sequence"/>
</dbReference>
<reference evidence="2" key="1">
    <citation type="journal article" date="2022" name="Int. J. Mol. Sci.">
        <title>Draft Genome of Tanacetum Coccineum: Genomic Comparison of Closely Related Tanacetum-Family Plants.</title>
        <authorList>
            <person name="Yamashiro T."/>
            <person name="Shiraishi A."/>
            <person name="Nakayama K."/>
            <person name="Satake H."/>
        </authorList>
    </citation>
    <scope>NUCLEOTIDE SEQUENCE</scope>
</reference>
<reference evidence="2" key="2">
    <citation type="submission" date="2022-01" db="EMBL/GenBank/DDBJ databases">
        <authorList>
            <person name="Yamashiro T."/>
            <person name="Shiraishi A."/>
            <person name="Satake H."/>
            <person name="Nakayama K."/>
        </authorList>
    </citation>
    <scope>NUCLEOTIDE SEQUENCE</scope>
</reference>
<sequence>MDLGIAEASSQPNTERMDDEFTATAYPKVQENLKLPTKGEVRLEEPASSAGTLSSMKNLDKDLSFTDQFLVEKSQEDEPEKTNTEAEVQSIVMIPILQDTSSVPLMTTPVIDITDPQSDSTTVPASMPTTTATTSKGTGSTNWRLKSRLIREQTVEFIDSQEIDQKIKESLKEVVTASVQHAIRAPLHARFKDLPTSDMKEILLQCMLEENYDKGHEDHKMAFEALQKSIIRDESEQFDADKAEEQTKKKSKQDSPKTLPGSPPPPPSGASGASGPTRTSDSAQDPPPPPLFSTTNQGDQSHSSATPGSSKTAASTAYTAWTTTTSRLTPAASSVPKDVLMHEESDFEAQDMGSDDEDSGNRHIPKVSLNQEWFKPILEEERPATPEPVWFIPSSSLPVPNNNLASTIASSFVSPSANSLLSQTGDIGVFIDWFYKKQGITELTQEHLEGPAYEVVKAFHPDMIHLQFQMEECHKLLTNQVDEGLLMYNVNRPLPLGGPPGEMKAVSYPDVGLEQMVPDQMWAEEEYMYDISASYVISHWWFKRQQFYIDRHYRARIDEDFQLSIESYQTQLNLTKPRWEATGLEFIDDYKILDSPRAVVFKDKYGMQMIMRFNEIHKFSDGTLQQINEALDYRVKEFKVNKVNLGLNTRFWTTNDVIKSKQFRF</sequence>
<comment type="caution">
    <text evidence="2">The sequence shown here is derived from an EMBL/GenBank/DDBJ whole genome shotgun (WGS) entry which is preliminary data.</text>
</comment>
<evidence type="ECO:0000313" key="2">
    <source>
        <dbReference type="EMBL" id="GJS59957.1"/>
    </source>
</evidence>
<feature type="compositionally biased region" description="Basic and acidic residues" evidence="1">
    <location>
        <begin position="237"/>
        <end position="255"/>
    </location>
</feature>
<accession>A0ABQ4X429</accession>
<evidence type="ECO:0000313" key="3">
    <source>
        <dbReference type="Proteomes" id="UP001151760"/>
    </source>
</evidence>
<keyword evidence="3" id="KW-1185">Reference proteome</keyword>
<dbReference type="EMBL" id="BQNB010009187">
    <property type="protein sequence ID" value="GJS59957.1"/>
    <property type="molecule type" value="Genomic_DNA"/>
</dbReference>
<feature type="compositionally biased region" description="Low complexity" evidence="1">
    <location>
        <begin position="120"/>
        <end position="140"/>
    </location>
</feature>
<feature type="region of interest" description="Disordered" evidence="1">
    <location>
        <begin position="237"/>
        <end position="313"/>
    </location>
</feature>
<name>A0ABQ4X429_9ASTR</name>